<dbReference type="InterPro" id="IPR002586">
    <property type="entry name" value="CobQ/CobB/MinD/ParA_Nub-bd_dom"/>
</dbReference>
<dbReference type="Gene3D" id="3.40.50.880">
    <property type="match status" value="1"/>
</dbReference>
<protein>
    <submittedName>
        <fullName evidence="12">Cobyrinate a,c-diamide synthase</fullName>
    </submittedName>
</protein>
<dbReference type="PROSITE" id="PS51274">
    <property type="entry name" value="GATASE_COBBQ"/>
    <property type="match status" value="1"/>
</dbReference>
<dbReference type="PANTHER" id="PTHR43873">
    <property type="entry name" value="COBYRINATE A,C-DIAMIDE SYNTHASE"/>
    <property type="match status" value="1"/>
</dbReference>
<keyword evidence="4" id="KW-0169">Cobalamin biosynthesis</keyword>
<evidence type="ECO:0000256" key="8">
    <source>
        <dbReference type="ARBA" id="ARBA00022842"/>
    </source>
</evidence>
<dbReference type="InterPro" id="IPR027417">
    <property type="entry name" value="P-loop_NTPase"/>
</dbReference>
<dbReference type="Pfam" id="PF01656">
    <property type="entry name" value="CbiA"/>
    <property type="match status" value="1"/>
</dbReference>
<evidence type="ECO:0000256" key="1">
    <source>
        <dbReference type="ARBA" id="ARBA00001946"/>
    </source>
</evidence>
<proteinExistence type="inferred from homology"/>
<keyword evidence="6" id="KW-0547">Nucleotide-binding</keyword>
<evidence type="ECO:0000256" key="2">
    <source>
        <dbReference type="ARBA" id="ARBA00004953"/>
    </source>
</evidence>
<keyword evidence="5" id="KW-0436">Ligase</keyword>
<evidence type="ECO:0000256" key="6">
    <source>
        <dbReference type="ARBA" id="ARBA00022741"/>
    </source>
</evidence>
<dbReference type="Proteomes" id="UP001165541">
    <property type="component" value="Unassembled WGS sequence"/>
</dbReference>
<evidence type="ECO:0000259" key="10">
    <source>
        <dbReference type="Pfam" id="PF01656"/>
    </source>
</evidence>
<dbReference type="InterPro" id="IPR004484">
    <property type="entry name" value="CbiA/CobB_synth"/>
</dbReference>
<evidence type="ECO:0000313" key="12">
    <source>
        <dbReference type="EMBL" id="MCM5681541.1"/>
    </source>
</evidence>
<keyword evidence="7" id="KW-0067">ATP-binding</keyword>
<dbReference type="SUPFAM" id="SSF52540">
    <property type="entry name" value="P-loop containing nucleoside triphosphate hydrolases"/>
    <property type="match status" value="1"/>
</dbReference>
<dbReference type="RefSeq" id="WP_251780020.1">
    <property type="nucleotide sequence ID" value="NZ_JAMKFE010000012.1"/>
</dbReference>
<reference evidence="12" key="1">
    <citation type="submission" date="2022-05" db="EMBL/GenBank/DDBJ databases">
        <title>Schlegelella sp. nov., isolated from mangrove soil.</title>
        <authorList>
            <person name="Liu Y."/>
            <person name="Ge X."/>
            <person name="Liu W."/>
        </authorList>
    </citation>
    <scope>NUCLEOTIDE SEQUENCE</scope>
    <source>
        <strain evidence="12">S2-27</strain>
    </source>
</reference>
<keyword evidence="8" id="KW-0460">Magnesium</keyword>
<sequence>MVQALLIAGSASGQGKTSYTCALAHRLRTLGERVRAFKVGPDFIDPGFLREVTGAPVHNLDLWMVGEQRCAQLLADGGQQADWLLIEGAMGLYDGQPSGADLAAQLGVPVLAVLDAGAMAETFGAVALGLEAYGRHRMLQWVGAAANRVAGNAHARMLRDSLPTELPWAGYLQRCEPVLPERHLGLVQAEEMRTHLSAVWNALDAALHLEIATLRAVPPWRNPLTPEPVATVDPATLQGRTIAVARDAAFSFCYETNLDTLSRLGARLVLFSPLADDPVPPQADAVYLPGGYPELHAARLARSARFLHSLRTCHEAQRPIVAECGGMMVCARTLRDSQGHEHAMAGLLDATAVMGERLAGIGLHSWRLPHGELRGHVFHYGRLEVHAPLTPAALTQPRRYGGPEAVYREGSLTASFFHAYFASQPQAAAALFGG</sequence>
<evidence type="ECO:0000256" key="9">
    <source>
        <dbReference type="ARBA" id="ARBA00022962"/>
    </source>
</evidence>
<dbReference type="InterPro" id="IPR029062">
    <property type="entry name" value="Class_I_gatase-like"/>
</dbReference>
<dbReference type="SUPFAM" id="SSF52317">
    <property type="entry name" value="Class I glutamine amidotransferase-like"/>
    <property type="match status" value="1"/>
</dbReference>
<evidence type="ECO:0000259" key="11">
    <source>
        <dbReference type="Pfam" id="PF07685"/>
    </source>
</evidence>
<evidence type="ECO:0000256" key="3">
    <source>
        <dbReference type="ARBA" id="ARBA00006205"/>
    </source>
</evidence>
<feature type="domain" description="CobB/CobQ-like glutamine amidotransferase" evidence="11">
    <location>
        <begin position="241"/>
        <end position="424"/>
    </location>
</feature>
<keyword evidence="9" id="KW-0315">Glutamine amidotransferase</keyword>
<comment type="cofactor">
    <cofactor evidence="1">
        <name>Mg(2+)</name>
        <dbReference type="ChEBI" id="CHEBI:18420"/>
    </cofactor>
</comment>
<accession>A0ABT0YTW4</accession>
<feature type="domain" description="CobQ/CobB/MinD/ParA nucleotide binding" evidence="10">
    <location>
        <begin position="6"/>
        <end position="176"/>
    </location>
</feature>
<dbReference type="PANTHER" id="PTHR43873:SF1">
    <property type="entry name" value="COBYRINATE A,C-DIAMIDE SYNTHASE"/>
    <property type="match status" value="1"/>
</dbReference>
<comment type="similarity">
    <text evidence="3">Belongs to the CobB/CobQ family. CobQ subfamily.</text>
</comment>
<gene>
    <name evidence="12" type="ORF">M8A51_18600</name>
</gene>
<evidence type="ECO:0000256" key="5">
    <source>
        <dbReference type="ARBA" id="ARBA00022598"/>
    </source>
</evidence>
<dbReference type="InterPro" id="IPR011698">
    <property type="entry name" value="GATase_3"/>
</dbReference>
<evidence type="ECO:0000256" key="7">
    <source>
        <dbReference type="ARBA" id="ARBA00022840"/>
    </source>
</evidence>
<dbReference type="NCBIfam" id="NF002204">
    <property type="entry name" value="PRK01077.1"/>
    <property type="match status" value="1"/>
</dbReference>
<dbReference type="EMBL" id="JAMKFE010000012">
    <property type="protein sequence ID" value="MCM5681541.1"/>
    <property type="molecule type" value="Genomic_DNA"/>
</dbReference>
<comment type="caution">
    <text evidence="12">The sequence shown here is derived from an EMBL/GenBank/DDBJ whole genome shotgun (WGS) entry which is preliminary data.</text>
</comment>
<evidence type="ECO:0000256" key="4">
    <source>
        <dbReference type="ARBA" id="ARBA00022573"/>
    </source>
</evidence>
<organism evidence="12 13">
    <name type="scientific">Caldimonas mangrovi</name>
    <dbReference type="NCBI Taxonomy" id="2944811"/>
    <lineage>
        <taxon>Bacteria</taxon>
        <taxon>Pseudomonadati</taxon>
        <taxon>Pseudomonadota</taxon>
        <taxon>Betaproteobacteria</taxon>
        <taxon>Burkholderiales</taxon>
        <taxon>Sphaerotilaceae</taxon>
        <taxon>Caldimonas</taxon>
    </lineage>
</organism>
<name>A0ABT0YTW4_9BURK</name>
<comment type="pathway">
    <text evidence="2">Cofactor biosynthesis; adenosylcobalamin biosynthesis.</text>
</comment>
<evidence type="ECO:0000313" key="13">
    <source>
        <dbReference type="Proteomes" id="UP001165541"/>
    </source>
</evidence>
<dbReference type="Pfam" id="PF07685">
    <property type="entry name" value="GATase_3"/>
    <property type="match status" value="1"/>
</dbReference>
<dbReference type="Gene3D" id="3.40.50.300">
    <property type="entry name" value="P-loop containing nucleotide triphosphate hydrolases"/>
    <property type="match status" value="1"/>
</dbReference>
<keyword evidence="13" id="KW-1185">Reference proteome</keyword>